<dbReference type="OrthoDB" id="2925159at2759"/>
<keyword evidence="3" id="KW-1185">Reference proteome</keyword>
<feature type="compositionally biased region" description="Basic residues" evidence="1">
    <location>
        <begin position="17"/>
        <end position="26"/>
    </location>
</feature>
<sequence>MPHLPITYFFAPENSKKKQQRRVKRKQNADSDDDSPPGKKGRKGRVVSTLSDAMAGTSQSSNTRKSRSAPKTSTTPPAAKYLTPKSLARPKASRTNVVSPPDNGLIDLTEDRDPPASFVSPSTSHLPYPMPPTPPFSSPFMTPTRRREALEVVPETPQSSPTKSVPSTPVKRLPLAESSTPSQIPTSQSQELEARWSPVKAHHNNSSSLKPDSQTSSSLEIVPSSQSQVEILCEATPKRLKRTVTAFSDRGDAEPVVIPSSQSQAENEFWAVPKSSVAARSETNGNIESWALADRGEDVNPDDGGELYEIPTSQSQIECEVDVSPFASRASTNDVPCDQNLPASQPLERSDSNTSFIIPIEDVDLSELFEAGNPMASLAEQHQAPVDVDAPAMPLSQSVTESESGEDDWRTRNYRPPNPASSTNQDTIRTSEVQTTVQPISTFSLTQSQTQDDTQPEPELQSHTQEAISEEYISSQYTLPSAAKDFLDLFD</sequence>
<feature type="compositionally biased region" description="Low complexity" evidence="1">
    <location>
        <begin position="156"/>
        <end position="171"/>
    </location>
</feature>
<gene>
    <name evidence="2" type="ORF">D9758_001328</name>
</gene>
<accession>A0A8H5GSG3</accession>
<dbReference type="AlphaFoldDB" id="A0A8H5GSG3"/>
<evidence type="ECO:0000313" key="3">
    <source>
        <dbReference type="Proteomes" id="UP000559256"/>
    </source>
</evidence>
<feature type="compositionally biased region" description="Low complexity" evidence="1">
    <location>
        <begin position="441"/>
        <end position="453"/>
    </location>
</feature>
<reference evidence="2 3" key="1">
    <citation type="journal article" date="2020" name="ISME J.">
        <title>Uncovering the hidden diversity of litter-decomposition mechanisms in mushroom-forming fungi.</title>
        <authorList>
            <person name="Floudas D."/>
            <person name="Bentzer J."/>
            <person name="Ahren D."/>
            <person name="Johansson T."/>
            <person name="Persson P."/>
            <person name="Tunlid A."/>
        </authorList>
    </citation>
    <scope>NUCLEOTIDE SEQUENCE [LARGE SCALE GENOMIC DNA]</scope>
    <source>
        <strain evidence="2 3">CBS 291.85</strain>
    </source>
</reference>
<proteinExistence type="predicted"/>
<dbReference type="Proteomes" id="UP000559256">
    <property type="component" value="Unassembled WGS sequence"/>
</dbReference>
<feature type="region of interest" description="Disordered" evidence="1">
    <location>
        <begin position="1"/>
        <end position="227"/>
    </location>
</feature>
<feature type="compositionally biased region" description="Polar residues" evidence="1">
    <location>
        <begin position="204"/>
        <end position="227"/>
    </location>
</feature>
<feature type="compositionally biased region" description="Polar residues" evidence="1">
    <location>
        <begin position="48"/>
        <end position="76"/>
    </location>
</feature>
<name>A0A8H5GSG3_9AGAR</name>
<feature type="compositionally biased region" description="Pro residues" evidence="1">
    <location>
        <begin position="128"/>
        <end position="137"/>
    </location>
</feature>
<dbReference type="EMBL" id="JAACJM010000012">
    <property type="protein sequence ID" value="KAF5369975.1"/>
    <property type="molecule type" value="Genomic_DNA"/>
</dbReference>
<feature type="compositionally biased region" description="Polar residues" evidence="1">
    <location>
        <begin position="420"/>
        <end position="440"/>
    </location>
</feature>
<feature type="compositionally biased region" description="Low complexity" evidence="1">
    <location>
        <begin position="178"/>
        <end position="190"/>
    </location>
</feature>
<feature type="region of interest" description="Disordered" evidence="1">
    <location>
        <begin position="395"/>
        <end position="464"/>
    </location>
</feature>
<organism evidence="2 3">
    <name type="scientific">Tetrapyrgos nigripes</name>
    <dbReference type="NCBI Taxonomy" id="182062"/>
    <lineage>
        <taxon>Eukaryota</taxon>
        <taxon>Fungi</taxon>
        <taxon>Dikarya</taxon>
        <taxon>Basidiomycota</taxon>
        <taxon>Agaricomycotina</taxon>
        <taxon>Agaricomycetes</taxon>
        <taxon>Agaricomycetidae</taxon>
        <taxon>Agaricales</taxon>
        <taxon>Marasmiineae</taxon>
        <taxon>Marasmiaceae</taxon>
        <taxon>Tetrapyrgos</taxon>
    </lineage>
</organism>
<protein>
    <submittedName>
        <fullName evidence="2">Uncharacterized protein</fullName>
    </submittedName>
</protein>
<evidence type="ECO:0000313" key="2">
    <source>
        <dbReference type="EMBL" id="KAF5369975.1"/>
    </source>
</evidence>
<evidence type="ECO:0000256" key="1">
    <source>
        <dbReference type="SAM" id="MobiDB-lite"/>
    </source>
</evidence>
<comment type="caution">
    <text evidence="2">The sequence shown here is derived from an EMBL/GenBank/DDBJ whole genome shotgun (WGS) entry which is preliminary data.</text>
</comment>
<feature type="region of interest" description="Disordered" evidence="1">
    <location>
        <begin position="328"/>
        <end position="353"/>
    </location>
</feature>